<protein>
    <submittedName>
        <fullName evidence="1">Uncharacterized protein</fullName>
    </submittedName>
</protein>
<sequence>MTDPENHTIRLLREIRSAIEALDDKVDRLNDKVDRNGVEITDRIEKLRKLAFGESVLGRYAAGEVEERLEAVEQRLSDLESRG</sequence>
<name>A0ABT5J538_RHOTP</name>
<dbReference type="Proteomes" id="UP001165652">
    <property type="component" value="Unassembled WGS sequence"/>
</dbReference>
<dbReference type="RefSeq" id="WP_272775415.1">
    <property type="nucleotide sequence ID" value="NZ_JAQQLI010000002.1"/>
</dbReference>
<organism evidence="1 2">
    <name type="scientific">Rhodoplanes tepidamans</name>
    <name type="common">Rhodoplanes cryptolactis</name>
    <dbReference type="NCBI Taxonomy" id="200616"/>
    <lineage>
        <taxon>Bacteria</taxon>
        <taxon>Pseudomonadati</taxon>
        <taxon>Pseudomonadota</taxon>
        <taxon>Alphaproteobacteria</taxon>
        <taxon>Hyphomicrobiales</taxon>
        <taxon>Nitrobacteraceae</taxon>
        <taxon>Rhodoplanes</taxon>
    </lineage>
</organism>
<evidence type="ECO:0000313" key="1">
    <source>
        <dbReference type="EMBL" id="MDC7784567.1"/>
    </source>
</evidence>
<evidence type="ECO:0000313" key="2">
    <source>
        <dbReference type="Proteomes" id="UP001165652"/>
    </source>
</evidence>
<proteinExistence type="predicted"/>
<accession>A0ABT5J538</accession>
<keyword evidence="2" id="KW-1185">Reference proteome</keyword>
<gene>
    <name evidence="1" type="ORF">PQJ73_02625</name>
</gene>
<reference evidence="1" key="2">
    <citation type="submission" date="2023-02" db="EMBL/GenBank/DDBJ databases">
        <authorList>
            <person name="Rayyan A."/>
            <person name="Meyer T."/>
            <person name="Kyndt J.A."/>
        </authorList>
    </citation>
    <scope>NUCLEOTIDE SEQUENCE</scope>
    <source>
        <strain evidence="1">DSM 9987</strain>
    </source>
</reference>
<comment type="caution">
    <text evidence="1">The sequence shown here is derived from an EMBL/GenBank/DDBJ whole genome shotgun (WGS) entry which is preliminary data.</text>
</comment>
<reference evidence="1" key="1">
    <citation type="journal article" date="2023" name="Microbiol Resour">
        <title>Genome Sequences of Rhodoplanes serenus and Two Thermotolerant Strains, Rhodoplanes tepidamans and 'Rhodoplanes cryptolactis,' Further Refine the Genus.</title>
        <authorList>
            <person name="Rayyan A.A."/>
            <person name="Kyndt J.A."/>
        </authorList>
    </citation>
    <scope>NUCLEOTIDE SEQUENCE</scope>
    <source>
        <strain evidence="1">DSM 9987</strain>
    </source>
</reference>
<dbReference type="EMBL" id="JAQQLI010000002">
    <property type="protein sequence ID" value="MDC7784567.1"/>
    <property type="molecule type" value="Genomic_DNA"/>
</dbReference>